<organism evidence="5 6">
    <name type="scientific">Alicyclobacillus fastidiosus</name>
    <dbReference type="NCBI Taxonomy" id="392011"/>
    <lineage>
        <taxon>Bacteria</taxon>
        <taxon>Bacillati</taxon>
        <taxon>Bacillota</taxon>
        <taxon>Bacilli</taxon>
        <taxon>Bacillales</taxon>
        <taxon>Alicyclobacillaceae</taxon>
        <taxon>Alicyclobacillus</taxon>
    </lineage>
</organism>
<proteinExistence type="inferred from homology"/>
<dbReference type="EMBL" id="CP104067">
    <property type="protein sequence ID" value="WAH40744.1"/>
    <property type="molecule type" value="Genomic_DNA"/>
</dbReference>
<evidence type="ECO:0000313" key="6">
    <source>
        <dbReference type="Proteomes" id="UP001164761"/>
    </source>
</evidence>
<dbReference type="PANTHER" id="PTHR30349">
    <property type="entry name" value="PHAGE INTEGRASE-RELATED"/>
    <property type="match status" value="1"/>
</dbReference>
<keyword evidence="3" id="KW-0233">DNA recombination</keyword>
<evidence type="ECO:0000256" key="1">
    <source>
        <dbReference type="ARBA" id="ARBA00008857"/>
    </source>
</evidence>
<keyword evidence="6" id="KW-1185">Reference proteome</keyword>
<dbReference type="Gene3D" id="1.10.150.130">
    <property type="match status" value="1"/>
</dbReference>
<dbReference type="CDD" id="cd01189">
    <property type="entry name" value="INT_ICEBs1_C_like"/>
    <property type="match status" value="1"/>
</dbReference>
<dbReference type="Gene3D" id="1.10.443.10">
    <property type="entry name" value="Intergrase catalytic core"/>
    <property type="match status" value="1"/>
</dbReference>
<feature type="domain" description="Tyr recombinase" evidence="4">
    <location>
        <begin position="72"/>
        <end position="271"/>
    </location>
</feature>
<evidence type="ECO:0000256" key="3">
    <source>
        <dbReference type="ARBA" id="ARBA00023172"/>
    </source>
</evidence>
<dbReference type="RefSeq" id="WP_268004639.1">
    <property type="nucleotide sequence ID" value="NZ_BSUT01000001.1"/>
</dbReference>
<dbReference type="InterPro" id="IPR050090">
    <property type="entry name" value="Tyrosine_recombinase_XerCD"/>
</dbReference>
<dbReference type="PANTHER" id="PTHR30349:SF41">
    <property type="entry name" value="INTEGRASE_RECOMBINASE PROTEIN MJ0367-RELATED"/>
    <property type="match status" value="1"/>
</dbReference>
<dbReference type="InterPro" id="IPR011010">
    <property type="entry name" value="DNA_brk_join_enz"/>
</dbReference>
<reference evidence="5" key="1">
    <citation type="submission" date="2022-08" db="EMBL/GenBank/DDBJ databases">
        <title>Alicyclobacillus fastidiosus DSM 17978, complete genome.</title>
        <authorList>
            <person name="Wang Q."/>
            <person name="Cai R."/>
            <person name="Wang Z."/>
        </authorList>
    </citation>
    <scope>NUCLEOTIDE SEQUENCE</scope>
    <source>
        <strain evidence="5">DSM 17978</strain>
    </source>
</reference>
<name>A0ABY6ZCX1_9BACL</name>
<dbReference type="PROSITE" id="PS51898">
    <property type="entry name" value="TYR_RECOMBINASE"/>
    <property type="match status" value="1"/>
</dbReference>
<protein>
    <submittedName>
        <fullName evidence="5">Site-specific integrase</fullName>
    </submittedName>
</protein>
<dbReference type="InterPro" id="IPR010998">
    <property type="entry name" value="Integrase_recombinase_N"/>
</dbReference>
<dbReference type="Proteomes" id="UP001164761">
    <property type="component" value="Chromosome"/>
</dbReference>
<sequence>MPGVFAPEPIKTSELRADHVQKFYNTLFANNGVDTPRHVHCVLHSALNQAVKWGLVSRNVSDLVDVPRAQRREMRPLNPNEVQRFFETARDDRYYAYFVLLVDAGLRPGEALALTWDDIDLKNGIVHVTKAMSTGKSKRYFGEPKTRKSRRSVHITDGTIATLRAHKARQAEERIKVAEYWEDKNLVFPNELGDYSDGTKISKRHFKPILRKAGLPETIRVYDLRHTSATLLMAGNVHPKIVAERLGHSTTNLTLDTYSHVVPGMQEQVLQVMGTLLGSQKAHKNN</sequence>
<dbReference type="SUPFAM" id="SSF56349">
    <property type="entry name" value="DNA breaking-rejoining enzymes"/>
    <property type="match status" value="1"/>
</dbReference>
<evidence type="ECO:0000313" key="5">
    <source>
        <dbReference type="EMBL" id="WAH40744.1"/>
    </source>
</evidence>
<gene>
    <name evidence="5" type="ORF">NZD89_20955</name>
</gene>
<comment type="similarity">
    <text evidence="1">Belongs to the 'phage' integrase family.</text>
</comment>
<dbReference type="InterPro" id="IPR013762">
    <property type="entry name" value="Integrase-like_cat_sf"/>
</dbReference>
<dbReference type="InterPro" id="IPR002104">
    <property type="entry name" value="Integrase_catalytic"/>
</dbReference>
<keyword evidence="2" id="KW-0238">DNA-binding</keyword>
<accession>A0ABY6ZCX1</accession>
<evidence type="ECO:0000256" key="2">
    <source>
        <dbReference type="ARBA" id="ARBA00023125"/>
    </source>
</evidence>
<dbReference type="Pfam" id="PF00589">
    <property type="entry name" value="Phage_integrase"/>
    <property type="match status" value="1"/>
</dbReference>
<evidence type="ECO:0000259" key="4">
    <source>
        <dbReference type="PROSITE" id="PS51898"/>
    </source>
</evidence>